<accession>A0A397JJU9</accession>
<dbReference type="OrthoDB" id="3355217at2759"/>
<evidence type="ECO:0008006" key="3">
    <source>
        <dbReference type="Google" id="ProtNLM"/>
    </source>
</evidence>
<dbReference type="EMBL" id="PQFF01000063">
    <property type="protein sequence ID" value="RHZ85434.1"/>
    <property type="molecule type" value="Genomic_DNA"/>
</dbReference>
<organism evidence="1 2">
    <name type="scientific">Diversispora epigaea</name>
    <dbReference type="NCBI Taxonomy" id="1348612"/>
    <lineage>
        <taxon>Eukaryota</taxon>
        <taxon>Fungi</taxon>
        <taxon>Fungi incertae sedis</taxon>
        <taxon>Mucoromycota</taxon>
        <taxon>Glomeromycotina</taxon>
        <taxon>Glomeromycetes</taxon>
        <taxon>Diversisporales</taxon>
        <taxon>Diversisporaceae</taxon>
        <taxon>Diversispora</taxon>
    </lineage>
</organism>
<proteinExistence type="predicted"/>
<reference evidence="1 2" key="1">
    <citation type="submission" date="2018-08" db="EMBL/GenBank/DDBJ databases">
        <title>Genome and evolution of the arbuscular mycorrhizal fungus Diversispora epigaea (formerly Glomus versiforme) and its bacterial endosymbionts.</title>
        <authorList>
            <person name="Sun X."/>
            <person name="Fei Z."/>
            <person name="Harrison M."/>
        </authorList>
    </citation>
    <scope>NUCLEOTIDE SEQUENCE [LARGE SCALE GENOMIC DNA]</scope>
    <source>
        <strain evidence="1 2">IT104</strain>
    </source>
</reference>
<name>A0A397JJU9_9GLOM</name>
<sequence>MDKMGNNDMHIKLFIDRQYKPEYIKLHAEYVKMILVLGICSWNRPNFHGFNLFGQKKRQSQMRSSIMTEMTKCDNCKGRGKIKCRHCSGDGYLCNHKNQMVTCNRCKGKGGKECPICYGEGEMENT</sequence>
<comment type="caution">
    <text evidence="1">The sequence shown here is derived from an EMBL/GenBank/DDBJ whole genome shotgun (WGS) entry which is preliminary data.</text>
</comment>
<evidence type="ECO:0000313" key="1">
    <source>
        <dbReference type="EMBL" id="RHZ85434.1"/>
    </source>
</evidence>
<keyword evidence="2" id="KW-1185">Reference proteome</keyword>
<protein>
    <recommendedName>
        <fullName evidence="3">CR-type domain-containing protein</fullName>
    </recommendedName>
</protein>
<dbReference type="InterPro" id="IPR036410">
    <property type="entry name" value="HSP_DnaJ_Cys-rich_dom_sf"/>
</dbReference>
<dbReference type="Proteomes" id="UP000266861">
    <property type="component" value="Unassembled WGS sequence"/>
</dbReference>
<evidence type="ECO:0000313" key="2">
    <source>
        <dbReference type="Proteomes" id="UP000266861"/>
    </source>
</evidence>
<dbReference type="SUPFAM" id="SSF57938">
    <property type="entry name" value="DnaJ/Hsp40 cysteine-rich domain"/>
    <property type="match status" value="1"/>
</dbReference>
<gene>
    <name evidence="1" type="ORF">Glove_66g106</name>
</gene>
<dbReference type="AlphaFoldDB" id="A0A397JJU9"/>